<protein>
    <submittedName>
        <fullName evidence="1">Uncharacterized protein</fullName>
    </submittedName>
</protein>
<evidence type="ECO:0000313" key="2">
    <source>
        <dbReference type="Proteomes" id="UP000434172"/>
    </source>
</evidence>
<dbReference type="OrthoDB" id="10289833at2759"/>
<gene>
    <name evidence="1" type="ORF">GQ607_002892</name>
</gene>
<evidence type="ECO:0000313" key="1">
    <source>
        <dbReference type="EMBL" id="KAF0329719.1"/>
    </source>
</evidence>
<dbReference type="AlphaFoldDB" id="A0A8H3WMR3"/>
<proteinExistence type="predicted"/>
<name>A0A8H3WMR3_9PEZI</name>
<comment type="caution">
    <text evidence="1">The sequence shown here is derived from an EMBL/GenBank/DDBJ whole genome shotgun (WGS) entry which is preliminary data.</text>
</comment>
<dbReference type="EMBL" id="WOWK01000010">
    <property type="protein sequence ID" value="KAF0329719.1"/>
    <property type="molecule type" value="Genomic_DNA"/>
</dbReference>
<sequence length="164" mass="17188">MTSALRPVLGTATASLHLVHPSASRFSHLVISNLVNSAPRDEATMALLLTCGPVPCLLMTTSPAVIQHHMLSTGTQARARYTAAPVGLARIALRQNSAPHASGCLPLPGYLALFIKLAPVDPRLIIWANSSAQGRPSLGNEDGLSASDLHTQDTEQAILTLSAL</sequence>
<dbReference type="Proteomes" id="UP000434172">
    <property type="component" value="Unassembled WGS sequence"/>
</dbReference>
<organism evidence="1 2">
    <name type="scientific">Colletotrichum asianum</name>
    <dbReference type="NCBI Taxonomy" id="702518"/>
    <lineage>
        <taxon>Eukaryota</taxon>
        <taxon>Fungi</taxon>
        <taxon>Dikarya</taxon>
        <taxon>Ascomycota</taxon>
        <taxon>Pezizomycotina</taxon>
        <taxon>Sordariomycetes</taxon>
        <taxon>Hypocreomycetidae</taxon>
        <taxon>Glomerellales</taxon>
        <taxon>Glomerellaceae</taxon>
        <taxon>Colletotrichum</taxon>
        <taxon>Colletotrichum gloeosporioides species complex</taxon>
    </lineage>
</organism>
<reference evidence="1 2" key="1">
    <citation type="submission" date="2019-12" db="EMBL/GenBank/DDBJ databases">
        <title>A genome sequence resource for the geographically widespread anthracnose pathogen Colletotrichum asianum.</title>
        <authorList>
            <person name="Meng Y."/>
        </authorList>
    </citation>
    <scope>NUCLEOTIDE SEQUENCE [LARGE SCALE GENOMIC DNA]</scope>
    <source>
        <strain evidence="1 2">ICMP 18580</strain>
    </source>
</reference>
<accession>A0A8H3WMR3</accession>
<keyword evidence="2" id="KW-1185">Reference proteome</keyword>